<protein>
    <recommendedName>
        <fullName evidence="2">Isoprenyl transferase</fullName>
        <ecNumber evidence="2">2.5.1.-</ecNumber>
    </recommendedName>
</protein>
<feature type="binding site" evidence="2">
    <location>
        <position position="26"/>
    </location>
    <ligand>
        <name>Mg(2+)</name>
        <dbReference type="ChEBI" id="CHEBI:18420"/>
    </ligand>
</feature>
<evidence type="ECO:0000256" key="2">
    <source>
        <dbReference type="HAMAP-Rule" id="MF_01139"/>
    </source>
</evidence>
<sequence>MLKSVKSVKEQLDPNNLPKHIAVIMDGNGRWAKQQGFVDRIFGHRNALKAVKEAIEGCAEIGVKYLTLYAFSTENWNRPKAEVDALMMLLISALKDELEDMKKNNVRLDTIGAIDTLPESSQRVLRSAIEETKDNTGVVVILALSYSGKWDIITAAKKLAEQVKNGEIAIDDINEQLFEQSLDTKGIPNPDLMIRTGGDHRISNFMLWQLAYSELYIFEELFWPDFRREHLFEAILNYQERERRFGKTSEQIKKPINA</sequence>
<comment type="cofactor">
    <cofactor evidence="2">
        <name>Mg(2+)</name>
        <dbReference type="ChEBI" id="CHEBI:18420"/>
    </cofactor>
    <text evidence="2">Binds 2 magnesium ions per subunit.</text>
</comment>
<reference evidence="3 4" key="1">
    <citation type="submission" date="2023-12" db="EMBL/GenBank/DDBJ databases">
        <title>Novel species of the genus Arcicella isolated from rivers.</title>
        <authorList>
            <person name="Lu H."/>
        </authorList>
    </citation>
    <scope>NUCLEOTIDE SEQUENCE [LARGE SCALE GENOMIC DNA]</scope>
    <source>
        <strain evidence="3 4">LMG 21963</strain>
    </source>
</reference>
<dbReference type="NCBIfam" id="NF011405">
    <property type="entry name" value="PRK14830.1"/>
    <property type="match status" value="1"/>
</dbReference>
<organism evidence="3 4">
    <name type="scientific">Arcicella aquatica</name>
    <dbReference type="NCBI Taxonomy" id="217141"/>
    <lineage>
        <taxon>Bacteria</taxon>
        <taxon>Pseudomonadati</taxon>
        <taxon>Bacteroidota</taxon>
        <taxon>Cytophagia</taxon>
        <taxon>Cytophagales</taxon>
        <taxon>Flectobacillaceae</taxon>
        <taxon>Arcicella</taxon>
    </lineage>
</organism>
<dbReference type="CDD" id="cd00475">
    <property type="entry name" value="Cis_IPPS"/>
    <property type="match status" value="1"/>
</dbReference>
<keyword evidence="1 2" id="KW-0808">Transferase</keyword>
<feature type="binding site" evidence="2">
    <location>
        <begin position="72"/>
        <end position="74"/>
    </location>
    <ligand>
        <name>substrate</name>
    </ligand>
</feature>
<dbReference type="GO" id="GO:0016740">
    <property type="term" value="F:transferase activity"/>
    <property type="evidence" value="ECO:0007669"/>
    <property type="project" value="UniProtKB-KW"/>
</dbReference>
<feature type="binding site" evidence="2">
    <location>
        <position position="195"/>
    </location>
    <ligand>
        <name>substrate</name>
    </ligand>
</feature>
<feature type="active site" evidence="2">
    <location>
        <position position="26"/>
    </location>
</feature>
<dbReference type="InterPro" id="IPR036424">
    <property type="entry name" value="UPP_synth-like_sf"/>
</dbReference>
<feature type="binding site" evidence="2">
    <location>
        <position position="76"/>
    </location>
    <ligand>
        <name>substrate</name>
    </ligand>
</feature>
<feature type="active site" description="Proton acceptor" evidence="2">
    <location>
        <position position="75"/>
    </location>
</feature>
<dbReference type="HAMAP" id="MF_01139">
    <property type="entry name" value="ISPT"/>
    <property type="match status" value="1"/>
</dbReference>
<dbReference type="InterPro" id="IPR001441">
    <property type="entry name" value="UPP_synth-like"/>
</dbReference>
<comment type="caution">
    <text evidence="3">The sequence shown here is derived from an EMBL/GenBank/DDBJ whole genome shotgun (WGS) entry which is preliminary data.</text>
</comment>
<dbReference type="PANTHER" id="PTHR10291:SF0">
    <property type="entry name" value="DEHYDRODOLICHYL DIPHOSPHATE SYNTHASE 2"/>
    <property type="match status" value="1"/>
</dbReference>
<dbReference type="Proteomes" id="UP001304671">
    <property type="component" value="Unassembled WGS sequence"/>
</dbReference>
<dbReference type="EC" id="2.5.1.-" evidence="2"/>
<comment type="function">
    <text evidence="2">Catalyzes the condensation of isopentenyl diphosphate (IPP) with allylic pyrophosphates generating different type of terpenoids.</text>
</comment>
<evidence type="ECO:0000313" key="4">
    <source>
        <dbReference type="Proteomes" id="UP001304671"/>
    </source>
</evidence>
<proteinExistence type="inferred from homology"/>
<evidence type="ECO:0000256" key="1">
    <source>
        <dbReference type="ARBA" id="ARBA00022679"/>
    </source>
</evidence>
<dbReference type="PANTHER" id="PTHR10291">
    <property type="entry name" value="DEHYDRODOLICHYL DIPHOSPHATE SYNTHASE FAMILY MEMBER"/>
    <property type="match status" value="1"/>
</dbReference>
<feature type="binding site" evidence="2">
    <location>
        <position position="31"/>
    </location>
    <ligand>
        <name>substrate</name>
    </ligand>
</feature>
<dbReference type="Pfam" id="PF01255">
    <property type="entry name" value="Prenyltransf"/>
    <property type="match status" value="1"/>
</dbReference>
<keyword evidence="4" id="KW-1185">Reference proteome</keyword>
<dbReference type="PROSITE" id="PS01066">
    <property type="entry name" value="UPP_SYNTHASE"/>
    <property type="match status" value="1"/>
</dbReference>
<feature type="binding site" evidence="2">
    <location>
        <position position="214"/>
    </location>
    <ligand>
        <name>Mg(2+)</name>
        <dbReference type="ChEBI" id="CHEBI:18420"/>
    </ligand>
</feature>
<name>A0ABU5QKV4_9BACT</name>
<dbReference type="NCBIfam" id="TIGR00055">
    <property type="entry name" value="uppS"/>
    <property type="match status" value="1"/>
</dbReference>
<keyword evidence="2" id="KW-0479">Metal-binding</keyword>
<dbReference type="EMBL" id="JAYFUL010000007">
    <property type="protein sequence ID" value="MEA5257410.1"/>
    <property type="molecule type" value="Genomic_DNA"/>
</dbReference>
<dbReference type="SUPFAM" id="SSF64005">
    <property type="entry name" value="Undecaprenyl diphosphate synthase"/>
    <property type="match status" value="1"/>
</dbReference>
<dbReference type="Gene3D" id="3.40.1180.10">
    <property type="entry name" value="Decaprenyl diphosphate synthase-like"/>
    <property type="match status" value="1"/>
</dbReference>
<feature type="binding site" evidence="2">
    <location>
        <begin position="201"/>
        <end position="203"/>
    </location>
    <ligand>
        <name>substrate</name>
    </ligand>
</feature>
<feature type="binding site" evidence="2">
    <location>
        <position position="44"/>
    </location>
    <ligand>
        <name>substrate</name>
    </ligand>
</feature>
<keyword evidence="2" id="KW-0460">Magnesium</keyword>
<feature type="binding site" evidence="2">
    <location>
        <position position="40"/>
    </location>
    <ligand>
        <name>substrate</name>
    </ligand>
</feature>
<evidence type="ECO:0000313" key="3">
    <source>
        <dbReference type="EMBL" id="MEA5257410.1"/>
    </source>
</evidence>
<comment type="subunit">
    <text evidence="2">Homodimer.</text>
</comment>
<dbReference type="InterPro" id="IPR018520">
    <property type="entry name" value="UPP_synth-like_CS"/>
</dbReference>
<accession>A0ABU5QKV4</accession>
<feature type="binding site" evidence="2">
    <location>
        <position position="78"/>
    </location>
    <ligand>
        <name>substrate</name>
    </ligand>
</feature>
<gene>
    <name evidence="3" type="ORF">VB264_06420</name>
</gene>
<feature type="binding site" evidence="2">
    <location>
        <begin position="27"/>
        <end position="30"/>
    </location>
    <ligand>
        <name>substrate</name>
    </ligand>
</feature>
<comment type="similarity">
    <text evidence="2">Belongs to the UPP synthase family.</text>
</comment>